<protein>
    <submittedName>
        <fullName evidence="2">Predicted protein</fullName>
    </submittedName>
</protein>
<dbReference type="Gramene" id="Al_scaffold_0008_2600">
    <property type="protein sequence ID" value="Al_scaffold_0008_2600"/>
    <property type="gene ID" value="Al_scaffold_0008_2600"/>
</dbReference>
<dbReference type="Proteomes" id="UP000008694">
    <property type="component" value="Unassembled WGS sequence"/>
</dbReference>
<dbReference type="EMBL" id="GL348720">
    <property type="protein sequence ID" value="EFH40973.1"/>
    <property type="molecule type" value="Genomic_DNA"/>
</dbReference>
<dbReference type="AlphaFoldDB" id="D7L1I5"/>
<keyword evidence="3" id="KW-1185">Reference proteome</keyword>
<reference evidence="1" key="3">
    <citation type="submission" date="2010-06" db="EMBL/GenBank/DDBJ databases">
        <title>The basis of rapid genome size change in Arabidopsis.</title>
        <authorList>
            <person name="Bakker E."/>
            <person name="Bergelson J."/>
            <person name="Cheng J.F."/>
            <person name="Clark R.M."/>
            <person name="Fawcett J."/>
            <person name="Gaut B."/>
            <person name="Grigoriev I."/>
            <person name="Gundlach H."/>
            <person name="Guo Y."/>
            <person name="Haberer G."/>
            <person name="Hollister J."/>
            <person name="Hu T.T."/>
            <person name="Mayer K.F.X."/>
            <person name="Nasrallah J."/>
            <person name="Nordborg M."/>
            <person name="Otillar R."/>
            <person name="Pattyn P."/>
            <person name="Schmutz J."/>
            <person name="Spannagl M."/>
            <person name="van de Peer Y."/>
            <person name="Wang X."/>
            <person name="Weigel D."/>
            <person name="Yang L."/>
        </authorList>
    </citation>
    <scope>NUCLEOTIDE SEQUENCE</scope>
</reference>
<evidence type="ECO:0000313" key="3">
    <source>
        <dbReference type="Proteomes" id="UP000008694"/>
    </source>
</evidence>
<reference evidence="2" key="1">
    <citation type="submission" date="2009-11" db="EMBL/GenBank/DDBJ databases">
        <authorList>
            <consortium name="US DOE Joint Genome Institute (JGI-PGF)"/>
            <person name="Ottilar R."/>
            <person name="Schmutz J."/>
            <person name="Salamov A."/>
            <person name="Cheng J.F."/>
            <person name="Lucas S."/>
            <person name="Pitluck S."/>
            <person name="Gundlach H."/>
            <person name="Guo Y."/>
            <person name="Haberer G."/>
            <person name="Nasrallah J."/>
            <person name="Mayer K.F.X."/>
            <person name="van de Peer Y."/>
            <person name="Weigel D."/>
            <person name="Grigoriev I.V."/>
        </authorList>
    </citation>
    <scope>NUCLEOTIDE SEQUENCE</scope>
</reference>
<name>D7L1I5_ARALL</name>
<proteinExistence type="predicted"/>
<dbReference type="STRING" id="81972.D7L1I5"/>
<evidence type="ECO:0000313" key="1">
    <source>
        <dbReference type="EMBL" id="EFH40973.1"/>
    </source>
</evidence>
<dbReference type="HOGENOM" id="CLU_2375673_0_0_1"/>
<gene>
    <name evidence="2" type="ORF">ARALYDRAFT_672224</name>
    <name evidence="1" type="ORF">ARALYDRAFT_685780</name>
</gene>
<dbReference type="eggNOG" id="ENOG502QSS7">
    <property type="taxonomic scope" value="Eukaryota"/>
</dbReference>
<organism evidence="3">
    <name type="scientific">Arabidopsis lyrata subsp. lyrata</name>
    <name type="common">Lyre-leaved rock-cress</name>
    <dbReference type="NCBI Taxonomy" id="81972"/>
    <lineage>
        <taxon>Eukaryota</taxon>
        <taxon>Viridiplantae</taxon>
        <taxon>Streptophyta</taxon>
        <taxon>Embryophyta</taxon>
        <taxon>Tracheophyta</taxon>
        <taxon>Spermatophyta</taxon>
        <taxon>Magnoliopsida</taxon>
        <taxon>eudicotyledons</taxon>
        <taxon>Gunneridae</taxon>
        <taxon>Pentapetalae</taxon>
        <taxon>rosids</taxon>
        <taxon>malvids</taxon>
        <taxon>Brassicales</taxon>
        <taxon>Brassicaceae</taxon>
        <taxon>Camelineae</taxon>
        <taxon>Arabidopsis</taxon>
    </lineage>
</organism>
<reference evidence="2" key="2">
    <citation type="submission" date="2010-06" db="EMBL/GenBank/DDBJ databases">
        <title>The basis of rapid genome size change in Arabidopsis.</title>
        <authorList>
            <consortium name="US DOE Joint Genome Institute (JGI-PGF)"/>
            <person name="Bakker E."/>
            <person name="Bergelson J."/>
            <person name="Cheng J.Fang."/>
            <person name="Clark R.M."/>
            <person name="Fawcett J."/>
            <person name="Gaut B."/>
            <person name="Grigoriev I."/>
            <person name="Gundlach H."/>
            <person name="Guo Y."/>
            <person name="Haberer G."/>
            <person name="Hollister J."/>
            <person name="Hu T.T."/>
            <person name="Mayer K.F.X."/>
            <person name="Nasrallah J."/>
            <person name="Nordborg M."/>
            <person name="Otillar R."/>
            <person name="Pattyn P."/>
            <person name="Schmutz J."/>
            <person name="Spannagl M."/>
            <person name="van de Peer Y."/>
            <person name="Wang X."/>
            <person name="Weigel D."/>
            <person name="Yang L."/>
        </authorList>
    </citation>
    <scope>NUCLEOTIDE SEQUENCE</scope>
</reference>
<sequence length="95" mass="10919">MAMAGWHLSRNKMLFFSGDVFTSLAVCVHLTPYFPSVSDMVASVSSVVIYYHCISCINEVDQIVWGVKPVPNPEFVHRNNGSKLNYFEKNWDWMK</sequence>
<evidence type="ECO:0000313" key="2">
    <source>
        <dbReference type="EMBL" id="EFH61246.1"/>
    </source>
</evidence>
<dbReference type="EMBL" id="GL348715">
    <property type="protein sequence ID" value="EFH61246.1"/>
    <property type="molecule type" value="Genomic_DNA"/>
</dbReference>
<accession>D7L1I5</accession>
<reference evidence="3" key="4">
    <citation type="journal article" date="2011" name="Nat. Genet.">
        <title>The Arabidopsis lyrata genome sequence and the basis of rapid genome size change.</title>
        <authorList>
            <person name="Hu T.T."/>
            <person name="Pattyn P."/>
            <person name="Bakker E.G."/>
            <person name="Cao J."/>
            <person name="Cheng J.-F."/>
            <person name="Clark R.M."/>
            <person name="Fahlgren N."/>
            <person name="Fawcett J.A."/>
            <person name="Grimwood J."/>
            <person name="Gundlach H."/>
            <person name="Haberer G."/>
            <person name="Hollister J.D."/>
            <person name="Ossowski S."/>
            <person name="Ottilar R.P."/>
            <person name="Salamov A.A."/>
            <person name="Schneeberger K."/>
            <person name="Spannagl M."/>
            <person name="Wang X."/>
            <person name="Yang L."/>
            <person name="Nasrallah M.E."/>
            <person name="Bergelson J."/>
            <person name="Carrington J.C."/>
            <person name="Gaut B.S."/>
            <person name="Schmutz J."/>
            <person name="Mayer K.F.X."/>
            <person name="Van de Peer Y."/>
            <person name="Grigoriev I.V."/>
            <person name="Nordborg M."/>
            <person name="Weigel D."/>
            <person name="Guo Y.-L."/>
        </authorList>
    </citation>
    <scope>NUCLEOTIDE SEQUENCE [LARGE SCALE GENOMIC DNA]</scope>
    <source>
        <strain evidence="3">cv. MN47</strain>
    </source>
</reference>
<dbReference type="Gramene" id="Al_scaffold_0003_1421">
    <property type="protein sequence ID" value="Al_scaffold_0003_1421"/>
    <property type="gene ID" value="Al_scaffold_0003_1421"/>
</dbReference>